<protein>
    <submittedName>
        <fullName evidence="1">Uncharacterized protein</fullName>
    </submittedName>
</protein>
<keyword evidence="2" id="KW-1185">Reference proteome</keyword>
<gene>
    <name evidence="1" type="primary">Acey_s0388.g507</name>
    <name evidence="1" type="ORF">Y032_0388g507</name>
</gene>
<dbReference type="EMBL" id="JARK01001724">
    <property type="protein sequence ID" value="EYB81273.1"/>
    <property type="molecule type" value="Genomic_DNA"/>
</dbReference>
<name>A0A016RSH0_9BILA</name>
<dbReference type="Proteomes" id="UP000024635">
    <property type="component" value="Unassembled WGS sequence"/>
</dbReference>
<reference evidence="2" key="1">
    <citation type="journal article" date="2015" name="Nat. Genet.">
        <title>The genome and transcriptome of the zoonotic hookworm Ancylostoma ceylanicum identify infection-specific gene families.</title>
        <authorList>
            <person name="Schwarz E.M."/>
            <person name="Hu Y."/>
            <person name="Antoshechkin I."/>
            <person name="Miller M.M."/>
            <person name="Sternberg P.W."/>
            <person name="Aroian R.V."/>
        </authorList>
    </citation>
    <scope>NUCLEOTIDE SEQUENCE</scope>
    <source>
        <strain evidence="2">HY135</strain>
    </source>
</reference>
<organism evidence="1 2">
    <name type="scientific">Ancylostoma ceylanicum</name>
    <dbReference type="NCBI Taxonomy" id="53326"/>
    <lineage>
        <taxon>Eukaryota</taxon>
        <taxon>Metazoa</taxon>
        <taxon>Ecdysozoa</taxon>
        <taxon>Nematoda</taxon>
        <taxon>Chromadorea</taxon>
        <taxon>Rhabditida</taxon>
        <taxon>Rhabditina</taxon>
        <taxon>Rhabditomorpha</taxon>
        <taxon>Strongyloidea</taxon>
        <taxon>Ancylostomatidae</taxon>
        <taxon>Ancylostomatinae</taxon>
        <taxon>Ancylostoma</taxon>
    </lineage>
</organism>
<dbReference type="OrthoDB" id="4033880at2759"/>
<evidence type="ECO:0000313" key="2">
    <source>
        <dbReference type="Proteomes" id="UP000024635"/>
    </source>
</evidence>
<evidence type="ECO:0000313" key="1">
    <source>
        <dbReference type="EMBL" id="EYB81273.1"/>
    </source>
</evidence>
<proteinExistence type="predicted"/>
<accession>A0A016RSH0</accession>
<comment type="caution">
    <text evidence="1">The sequence shown here is derived from an EMBL/GenBank/DDBJ whole genome shotgun (WGS) entry which is preliminary data.</text>
</comment>
<dbReference type="AlphaFoldDB" id="A0A016RSH0"/>
<sequence length="111" mass="11737">MECAFVQINPSDFPILCYFQPTGNASDIACDFSAPLSPSRPQVIDSPGKLKAPAVEKPASVAKIGSTWAGASSLIDLDNLGSKNTPMKPGVSLNQMQLNKQCANKTSNAPW</sequence>